<dbReference type="InterPro" id="IPR036047">
    <property type="entry name" value="F-box-like_dom_sf"/>
</dbReference>
<dbReference type="Pfam" id="PF12937">
    <property type="entry name" value="F-box-like"/>
    <property type="match status" value="1"/>
</dbReference>
<dbReference type="Gene3D" id="1.20.1280.50">
    <property type="match status" value="1"/>
</dbReference>
<keyword evidence="3" id="KW-1185">Reference proteome</keyword>
<sequence length="437" mass="49728">MRVTPACCISDKHANVSDHWSNGCWISDDGLSRVFNYLDIAGLLSCACVCSQWYRCAHLPDAWTGRTVTVNFSLSADHSFYKPSEESTRVLKTFGDCIRNVKLYLPRKECPYAKSRNVTRNIAWVEVSILVLAAAHAGHLSSLELHAFEHTLYKDPVCAGRRCSSITFPMKEFLHEVLACSPGLQRLVVNGLPRAQCAMFRSSLHNLENLRHFALNYTKDCNSMTIAVCEGRLPSLKKLVIVTRHERYNPFLLPTWAEVFRRLPKLRLGLFFVDVHMTPEEFWPFLRPDFPVTDLGFCTPSVFPSLQIEAVMKMIPDLYKSTLESFFLLGICGLFCQESLVDIVRKCTKLTRLVVEPTLLAETVTKIAEAGRSRLKTLVVQWLMDRVKSDPTRLRLLSADDIQTLQNHVTAHLQQPSEVALHTKMAPNYRLEVEHFI</sequence>
<accession>A0A8K0EFA0</accession>
<dbReference type="SUPFAM" id="SSF52047">
    <property type="entry name" value="RNI-like"/>
    <property type="match status" value="1"/>
</dbReference>
<name>A0A8K0EFA0_BRALA</name>
<dbReference type="InterPro" id="IPR032675">
    <property type="entry name" value="LRR_dom_sf"/>
</dbReference>
<dbReference type="PANTHER" id="PTHR20872:SF1">
    <property type="entry name" value="F-BOX DOMAIN-CONTAINING PROTEIN"/>
    <property type="match status" value="1"/>
</dbReference>
<evidence type="ECO:0000313" key="2">
    <source>
        <dbReference type="EMBL" id="CAH1246369.1"/>
    </source>
</evidence>
<proteinExistence type="predicted"/>
<evidence type="ECO:0000259" key="1">
    <source>
        <dbReference type="Pfam" id="PF12937"/>
    </source>
</evidence>
<dbReference type="Gene3D" id="3.80.10.10">
    <property type="entry name" value="Ribonuclease Inhibitor"/>
    <property type="match status" value="1"/>
</dbReference>
<reference evidence="2" key="1">
    <citation type="submission" date="2022-01" db="EMBL/GenBank/DDBJ databases">
        <authorList>
            <person name="Braso-Vives M."/>
        </authorList>
    </citation>
    <scope>NUCLEOTIDE SEQUENCE</scope>
</reference>
<dbReference type="PANTHER" id="PTHR20872">
    <property type="match status" value="1"/>
</dbReference>
<dbReference type="AlphaFoldDB" id="A0A8K0EFA0"/>
<protein>
    <submittedName>
        <fullName evidence="2">Hypp7714 protein</fullName>
    </submittedName>
</protein>
<feature type="domain" description="F-box" evidence="1">
    <location>
        <begin position="31"/>
        <end position="64"/>
    </location>
</feature>
<dbReference type="OrthoDB" id="10018739at2759"/>
<organism evidence="2 3">
    <name type="scientific">Branchiostoma lanceolatum</name>
    <name type="common">Common lancelet</name>
    <name type="synonym">Amphioxus lanceolatum</name>
    <dbReference type="NCBI Taxonomy" id="7740"/>
    <lineage>
        <taxon>Eukaryota</taxon>
        <taxon>Metazoa</taxon>
        <taxon>Chordata</taxon>
        <taxon>Cephalochordata</taxon>
        <taxon>Leptocardii</taxon>
        <taxon>Amphioxiformes</taxon>
        <taxon>Branchiostomatidae</taxon>
        <taxon>Branchiostoma</taxon>
    </lineage>
</organism>
<gene>
    <name evidence="2" type="primary">Hypp7714</name>
    <name evidence="2" type="ORF">BLAG_LOCUS8416</name>
</gene>
<dbReference type="EMBL" id="OV696700">
    <property type="protein sequence ID" value="CAH1246369.1"/>
    <property type="molecule type" value="Genomic_DNA"/>
</dbReference>
<evidence type="ECO:0000313" key="3">
    <source>
        <dbReference type="Proteomes" id="UP000838412"/>
    </source>
</evidence>
<dbReference type="Proteomes" id="UP000838412">
    <property type="component" value="Chromosome 15"/>
</dbReference>
<dbReference type="InterPro" id="IPR001810">
    <property type="entry name" value="F-box_dom"/>
</dbReference>
<dbReference type="SUPFAM" id="SSF81383">
    <property type="entry name" value="F-box domain"/>
    <property type="match status" value="1"/>
</dbReference>